<keyword evidence="3 5" id="KW-1133">Transmembrane helix</keyword>
<evidence type="ECO:0000313" key="7">
    <source>
        <dbReference type="Proteomes" id="UP000034150"/>
    </source>
</evidence>
<comment type="caution">
    <text evidence="6">The sequence shown here is derived from an EMBL/GenBank/DDBJ whole genome shotgun (WGS) entry which is preliminary data.</text>
</comment>
<feature type="transmembrane region" description="Helical" evidence="5">
    <location>
        <begin position="124"/>
        <end position="141"/>
    </location>
</feature>
<organism evidence="6 7">
    <name type="scientific">Mycolicibacterium obuense</name>
    <dbReference type="NCBI Taxonomy" id="1807"/>
    <lineage>
        <taxon>Bacteria</taxon>
        <taxon>Bacillati</taxon>
        <taxon>Actinomycetota</taxon>
        <taxon>Actinomycetes</taxon>
        <taxon>Mycobacteriales</taxon>
        <taxon>Mycobacteriaceae</taxon>
        <taxon>Mycolicibacterium</taxon>
    </lineage>
</organism>
<dbReference type="PATRIC" id="fig|1807.13.peg.5829"/>
<dbReference type="EMBL" id="LAUZ02000127">
    <property type="protein sequence ID" value="KKO60702.1"/>
    <property type="molecule type" value="Genomic_DNA"/>
</dbReference>
<feature type="transmembrane region" description="Helical" evidence="5">
    <location>
        <begin position="68"/>
        <end position="92"/>
    </location>
</feature>
<reference evidence="6 7" key="1">
    <citation type="journal article" date="2015" name="Genome Announc.">
        <title>Draft Genome Sequence of Mycobacterium obuense Strain UC1, Isolated from Patient Sputum.</title>
        <authorList>
            <person name="Greninger A.L."/>
            <person name="Cunningham G."/>
            <person name="Hsu E.D."/>
            <person name="Yu J.M."/>
            <person name="Chiu C.Y."/>
            <person name="Miller S."/>
        </authorList>
    </citation>
    <scope>NUCLEOTIDE SEQUENCE [LARGE SCALE GENOMIC DNA]</scope>
    <source>
        <strain evidence="6 7">UC1</strain>
    </source>
</reference>
<accession>A0A0M2WBS5</accession>
<dbReference type="GO" id="GO:0005385">
    <property type="term" value="F:zinc ion transmembrane transporter activity"/>
    <property type="evidence" value="ECO:0007669"/>
    <property type="project" value="TreeGrafter"/>
</dbReference>
<keyword evidence="2 5" id="KW-0812">Transmembrane</keyword>
<evidence type="ECO:0000256" key="4">
    <source>
        <dbReference type="ARBA" id="ARBA00023136"/>
    </source>
</evidence>
<evidence type="ECO:0000256" key="5">
    <source>
        <dbReference type="SAM" id="Phobius"/>
    </source>
</evidence>
<dbReference type="OrthoDB" id="9787346at2"/>
<dbReference type="InterPro" id="IPR003689">
    <property type="entry name" value="ZIP"/>
</dbReference>
<dbReference type="RefSeq" id="WP_046676707.1">
    <property type="nucleotide sequence ID" value="NZ_CALTXN010000039.1"/>
</dbReference>
<feature type="transmembrane region" description="Helical" evidence="5">
    <location>
        <begin position="35"/>
        <end position="56"/>
    </location>
</feature>
<gene>
    <name evidence="6" type="ORF">WN67_32710</name>
</gene>
<evidence type="ECO:0000313" key="6">
    <source>
        <dbReference type="EMBL" id="KKO60702.1"/>
    </source>
</evidence>
<dbReference type="Pfam" id="PF02535">
    <property type="entry name" value="Zip"/>
    <property type="match status" value="1"/>
</dbReference>
<keyword evidence="7" id="KW-1185">Reference proteome</keyword>
<dbReference type="GO" id="GO:0016020">
    <property type="term" value="C:membrane"/>
    <property type="evidence" value="ECO:0007669"/>
    <property type="project" value="UniProtKB-SubCell"/>
</dbReference>
<dbReference type="AlphaFoldDB" id="A0A0M2WBS5"/>
<proteinExistence type="predicted"/>
<dbReference type="PANTHER" id="PTHR11040:SF205">
    <property type="entry name" value="ZINC TRANSPORTER ZUPT"/>
    <property type="match status" value="1"/>
</dbReference>
<evidence type="ECO:0000256" key="2">
    <source>
        <dbReference type="ARBA" id="ARBA00022692"/>
    </source>
</evidence>
<dbReference type="PANTHER" id="PTHR11040">
    <property type="entry name" value="ZINC/IRON TRANSPORTER"/>
    <property type="match status" value="1"/>
</dbReference>
<evidence type="ECO:0000256" key="1">
    <source>
        <dbReference type="ARBA" id="ARBA00004141"/>
    </source>
</evidence>
<protein>
    <submittedName>
        <fullName evidence="6">Zinc permease</fullName>
    </submittedName>
</protein>
<comment type="subcellular location">
    <subcellularLocation>
        <location evidence="1">Membrane</location>
        <topology evidence="1">Multi-pass membrane protein</topology>
    </subcellularLocation>
</comment>
<name>A0A0M2WBS5_9MYCO</name>
<evidence type="ECO:0000256" key="3">
    <source>
        <dbReference type="ARBA" id="ARBA00022989"/>
    </source>
</evidence>
<feature type="transmembrane region" description="Helical" evidence="5">
    <location>
        <begin position="188"/>
        <end position="208"/>
    </location>
</feature>
<feature type="transmembrane region" description="Helical" evidence="5">
    <location>
        <begin position="6"/>
        <end position="23"/>
    </location>
</feature>
<feature type="transmembrane region" description="Helical" evidence="5">
    <location>
        <begin position="251"/>
        <end position="271"/>
    </location>
</feature>
<feature type="transmembrane region" description="Helical" evidence="5">
    <location>
        <begin position="220"/>
        <end position="239"/>
    </location>
</feature>
<feature type="transmembrane region" description="Helical" evidence="5">
    <location>
        <begin position="147"/>
        <end position="168"/>
    </location>
</feature>
<keyword evidence="4 5" id="KW-0472">Membrane</keyword>
<dbReference type="Proteomes" id="UP000034150">
    <property type="component" value="Unassembled WGS sequence"/>
</dbReference>
<sequence>MSTGQVALLGAIAGATIFLGLPFGRLRAMPRLRVALNAVATGVLLFLFWDVMTHAWAPVDEGLSTGRIGAAMGAGVVLALTFGVGFLGLVYVDRYSARRGRPRGAGPGAAMVEELRTPPRGLDAASRLATMIAVGIGLHNFAEGLAIGNSAATGRISLAVMLVIGFALHNATEGFGIVGPLSGQHPSWGFLAVLGLIAGGPTFLGTLVGQHFTNDLMSTAFLGLAGGSILYVVIELLAVARKADLKTLTSWCLLAGLVLGFLTDAVVTAAGG</sequence>